<dbReference type="Proteomes" id="UP000287171">
    <property type="component" value="Unassembled WGS sequence"/>
</dbReference>
<evidence type="ECO:0000313" key="1">
    <source>
        <dbReference type="EMBL" id="GCE26677.1"/>
    </source>
</evidence>
<organism evidence="1 2">
    <name type="scientific">Dictyobacter alpinus</name>
    <dbReference type="NCBI Taxonomy" id="2014873"/>
    <lineage>
        <taxon>Bacteria</taxon>
        <taxon>Bacillati</taxon>
        <taxon>Chloroflexota</taxon>
        <taxon>Ktedonobacteria</taxon>
        <taxon>Ktedonobacterales</taxon>
        <taxon>Dictyobacteraceae</taxon>
        <taxon>Dictyobacter</taxon>
    </lineage>
</organism>
<name>A0A402B5R5_9CHLR</name>
<dbReference type="PANTHER" id="PTHR31891">
    <property type="entry name" value="FORMAMIDASE C869.04-RELATED"/>
    <property type="match status" value="1"/>
</dbReference>
<protein>
    <submittedName>
        <fullName evidence="1">Acetamidase</fullName>
    </submittedName>
</protein>
<sequence length="321" mass="34579">MTDTHKSGRTIHVHRNQWHLAWDNSIAPIGRIQSGEIVEFDLLDSAGGQIGPDSTVDAITHLDFSRVDQVNGPIYVEGAEPGDTLEVEIVDLQPADWGWTAVIPGFGLLADEFSEPALKIWKIEGGADGWAEFAPGIRIPMAPFCGEIGLAPGAAGALSTIPPYRHGGNMDTKHLTKGARLYLPVEAPGALYSMGDGHAAQGDGEVCGTAIEAPMHATVRLTVRKDLQIQEPQFLTAGPLTSRTNTAPYYATDGIGPDMVEATRNAVRHMIAHLQSNYQLSREQAYMLCSVAVDLKLCEVVDMPNWLVGAFLPLSIFSKNS</sequence>
<dbReference type="Pfam" id="PF03069">
    <property type="entry name" value="FmdA_AmdA"/>
    <property type="match status" value="2"/>
</dbReference>
<keyword evidence="2" id="KW-1185">Reference proteome</keyword>
<dbReference type="AlphaFoldDB" id="A0A402B5R5"/>
<gene>
    <name evidence="1" type="ORF">KDA_21610</name>
</gene>
<dbReference type="SUPFAM" id="SSF141130">
    <property type="entry name" value="Acetamidase/Formamidase-like"/>
    <property type="match status" value="1"/>
</dbReference>
<dbReference type="InterPro" id="IPR004304">
    <property type="entry name" value="FmdA_AmdA"/>
</dbReference>
<dbReference type="OrthoDB" id="9811740at2"/>
<reference evidence="2" key="1">
    <citation type="submission" date="2018-12" db="EMBL/GenBank/DDBJ databases">
        <title>Tengunoibacter tsumagoiensis gen. nov., sp. nov., Dictyobacter kobayashii sp. nov., D. alpinus sp. nov., and D. joshuensis sp. nov. and description of Dictyobacteraceae fam. nov. within the order Ktedonobacterales isolated from Tengu-no-mugimeshi.</title>
        <authorList>
            <person name="Wang C.M."/>
            <person name="Zheng Y."/>
            <person name="Sakai Y."/>
            <person name="Toyoda A."/>
            <person name="Minakuchi Y."/>
            <person name="Abe K."/>
            <person name="Yokota A."/>
            <person name="Yabe S."/>
        </authorList>
    </citation>
    <scope>NUCLEOTIDE SEQUENCE [LARGE SCALE GENOMIC DNA]</scope>
    <source>
        <strain evidence="2">Uno16</strain>
    </source>
</reference>
<dbReference type="Gene3D" id="2.60.120.580">
    <property type="entry name" value="Acetamidase/Formamidase-like domains"/>
    <property type="match status" value="2"/>
</dbReference>
<proteinExistence type="predicted"/>
<dbReference type="Gene3D" id="3.10.28.20">
    <property type="entry name" value="Acetamidase/Formamidase-like domains"/>
    <property type="match status" value="1"/>
</dbReference>
<evidence type="ECO:0000313" key="2">
    <source>
        <dbReference type="Proteomes" id="UP000287171"/>
    </source>
</evidence>
<dbReference type="PANTHER" id="PTHR31891:SF1">
    <property type="entry name" value="FORMAMIDASE C869.04-RELATED"/>
    <property type="match status" value="1"/>
</dbReference>
<dbReference type="GO" id="GO:0016811">
    <property type="term" value="F:hydrolase activity, acting on carbon-nitrogen (but not peptide) bonds, in linear amides"/>
    <property type="evidence" value="ECO:0007669"/>
    <property type="project" value="InterPro"/>
</dbReference>
<accession>A0A402B5R5</accession>
<dbReference type="EMBL" id="BIFT01000001">
    <property type="protein sequence ID" value="GCE26677.1"/>
    <property type="molecule type" value="Genomic_DNA"/>
</dbReference>
<comment type="caution">
    <text evidence="1">The sequence shown here is derived from an EMBL/GenBank/DDBJ whole genome shotgun (WGS) entry which is preliminary data.</text>
</comment>
<dbReference type="RefSeq" id="WP_126627098.1">
    <property type="nucleotide sequence ID" value="NZ_BIFT01000001.1"/>
</dbReference>